<keyword evidence="2" id="KW-1185">Reference proteome</keyword>
<protein>
    <submittedName>
        <fullName evidence="1">Uncharacterized protein</fullName>
    </submittedName>
</protein>
<evidence type="ECO:0000313" key="2">
    <source>
        <dbReference type="Proteomes" id="UP001497453"/>
    </source>
</evidence>
<gene>
    <name evidence="1" type="ORF">GFSPODELE1_LOCUS8367</name>
</gene>
<accession>A0ABP1DW79</accession>
<proteinExistence type="predicted"/>
<organism evidence="1 2">
    <name type="scientific">Somion occarium</name>
    <dbReference type="NCBI Taxonomy" id="3059160"/>
    <lineage>
        <taxon>Eukaryota</taxon>
        <taxon>Fungi</taxon>
        <taxon>Dikarya</taxon>
        <taxon>Basidiomycota</taxon>
        <taxon>Agaricomycotina</taxon>
        <taxon>Agaricomycetes</taxon>
        <taxon>Polyporales</taxon>
        <taxon>Cerrenaceae</taxon>
        <taxon>Somion</taxon>
    </lineage>
</organism>
<dbReference type="EMBL" id="OZ037949">
    <property type="protein sequence ID" value="CAL1711499.1"/>
    <property type="molecule type" value="Genomic_DNA"/>
</dbReference>
<name>A0ABP1DW79_9APHY</name>
<evidence type="ECO:0000313" key="1">
    <source>
        <dbReference type="EMBL" id="CAL1711499.1"/>
    </source>
</evidence>
<reference evidence="2" key="1">
    <citation type="submission" date="2024-04" db="EMBL/GenBank/DDBJ databases">
        <authorList>
            <person name="Shaw F."/>
            <person name="Minotto A."/>
        </authorList>
    </citation>
    <scope>NUCLEOTIDE SEQUENCE [LARGE SCALE GENOMIC DNA]</scope>
</reference>
<dbReference type="Proteomes" id="UP001497453">
    <property type="component" value="Chromosome 6"/>
</dbReference>
<sequence>MFNFLLPPRYSLLISICAPPISPNMKLFRRRDFHTYDSTHYGYRNLDSVSHGIWTCITPENLHRGRLPGIVHMSMPLEDVTNEENENLVTRILADSWDLLDFQAIKAMLIPSDLSLGETHILRLSKDTPTAGIGDIEQSTLKLVLDLVEQVARYHSSEWLDENPDKDPRVFHLAWGDPAEFARLDQGMRTAMPLKSIVDNKAHSASVLRLMRAPGPYEGGVDYLFERFMKVAVSLLFDTSIAFLKENDCLPEGRSSDHCSYPLIVAGGCFAFNDDVCKEMIEILHPTLVHLVQFHRRNKTVDSELPEHCVLYGLHWSRTRIQIFAHFPTETAANVDPAKWKFCQALVAQHWVALEEKELAVYRAVPISPDNTFLYRWRLTVTLFTIRARVRGLEQLLQQSGGLPIKRTSLDLHVHSPEPLLSIHTHVPQTSHMPQFIRTMRGFWRASRLAVPEEWIPIEDEMVAINPTRKKGSCIIVNRAVLMLSKIVLHPLRRVLEPLSDKALSSRHADPAFLGPDFFHPIYVQRSFFDWAHLEVDPDRLDNDSKPHLTRLYDLLSIACNILGGSQSASVHSRTLLRTSPNIRSVGIRKHDILQQCRGGRQTSPLVLPLILLLWCKIITRSHGRLSNAPLNYP</sequence>